<reference evidence="2" key="2">
    <citation type="submission" date="2013-10" db="EMBL/GenBank/DDBJ databases">
        <authorList>
            <person name="Aslett M."/>
        </authorList>
    </citation>
    <scope>NUCLEOTIDE SEQUENCE [LARGE SCALE GENOMIC DNA]</scope>
    <source>
        <strain evidence="2">Houghton</strain>
    </source>
</reference>
<name>U6H812_9EIME</name>
<feature type="region of interest" description="Disordered" evidence="1">
    <location>
        <begin position="82"/>
        <end position="125"/>
    </location>
</feature>
<accession>U6H812</accession>
<evidence type="ECO:0000313" key="3">
    <source>
        <dbReference type="Proteomes" id="UP000018201"/>
    </source>
</evidence>
<sequence length="125" mass="12963">MEGADRCQGLRLSPRAETATPLGTAASPSAEILVSFEEEDPLASGRSPIAIAIDDVGSNASSTAASPSAEILVSFEEEEPLASGRSPIAIPIDDVGSNASSKTSHMMDGFKEKRSAFGPMRVKNN</sequence>
<feature type="region of interest" description="Disordered" evidence="1">
    <location>
        <begin position="1"/>
        <end position="27"/>
    </location>
</feature>
<gene>
    <name evidence="2" type="ORF">EPH_0022180</name>
</gene>
<protein>
    <submittedName>
        <fullName evidence="2">Uncharacterized protein</fullName>
    </submittedName>
</protein>
<reference evidence="2" key="1">
    <citation type="submission" date="2013-10" db="EMBL/GenBank/DDBJ databases">
        <title>Genomic analysis of the causative agents of coccidiosis in chickens.</title>
        <authorList>
            <person name="Reid A.J."/>
            <person name="Blake D."/>
            <person name="Billington K."/>
            <person name="Browne H."/>
            <person name="Dunn M."/>
            <person name="Hung S."/>
            <person name="Kawahara F."/>
            <person name="Miranda-Saavedra D."/>
            <person name="Mourier T."/>
            <person name="Nagra H."/>
            <person name="Otto T.D."/>
            <person name="Rawlings N."/>
            <person name="Sanchez A."/>
            <person name="Sanders M."/>
            <person name="Subramaniam C."/>
            <person name="Tay Y."/>
            <person name="Dear P."/>
            <person name="Doerig C."/>
            <person name="Gruber A."/>
            <person name="Parkinson J."/>
            <person name="Shirley M."/>
            <person name="Wan K.L."/>
            <person name="Berriman M."/>
            <person name="Tomley F."/>
            <person name="Pain A."/>
        </authorList>
    </citation>
    <scope>NUCLEOTIDE SEQUENCE [LARGE SCALE GENOMIC DNA]</scope>
    <source>
        <strain evidence="2">Houghton</strain>
    </source>
</reference>
<dbReference type="AlphaFoldDB" id="U6H812"/>
<dbReference type="Proteomes" id="UP000018201">
    <property type="component" value="Unassembled WGS sequence"/>
</dbReference>
<organism evidence="2 3">
    <name type="scientific">Eimeria praecox</name>
    <dbReference type="NCBI Taxonomy" id="51316"/>
    <lineage>
        <taxon>Eukaryota</taxon>
        <taxon>Sar</taxon>
        <taxon>Alveolata</taxon>
        <taxon>Apicomplexa</taxon>
        <taxon>Conoidasida</taxon>
        <taxon>Coccidia</taxon>
        <taxon>Eucoccidiorida</taxon>
        <taxon>Eimeriorina</taxon>
        <taxon>Eimeriidae</taxon>
        <taxon>Eimeria</taxon>
    </lineage>
</organism>
<evidence type="ECO:0000256" key="1">
    <source>
        <dbReference type="SAM" id="MobiDB-lite"/>
    </source>
</evidence>
<dbReference type="EMBL" id="HG696170">
    <property type="protein sequence ID" value="CDI86859.1"/>
    <property type="molecule type" value="Genomic_DNA"/>
</dbReference>
<proteinExistence type="predicted"/>
<keyword evidence="3" id="KW-1185">Reference proteome</keyword>
<evidence type="ECO:0000313" key="2">
    <source>
        <dbReference type="EMBL" id="CDI86859.1"/>
    </source>
</evidence>
<dbReference type="VEuPathDB" id="ToxoDB:EPH_0022180"/>